<reference evidence="13" key="1">
    <citation type="journal article" date="2019" name="Int. J. Syst. Evol. Microbiol.">
        <title>The Global Catalogue of Microorganisms (GCM) 10K type strain sequencing project: providing services to taxonomists for standard genome sequencing and annotation.</title>
        <authorList>
            <consortium name="The Broad Institute Genomics Platform"/>
            <consortium name="The Broad Institute Genome Sequencing Center for Infectious Disease"/>
            <person name="Wu L."/>
            <person name="Ma J."/>
        </authorList>
    </citation>
    <scope>NUCLEOTIDE SEQUENCE [LARGE SCALE GENOMIC DNA]</scope>
    <source>
        <strain evidence="13">JCM 17458</strain>
    </source>
</reference>
<evidence type="ECO:0000256" key="10">
    <source>
        <dbReference type="PROSITE-ProRule" id="PRU00524"/>
    </source>
</evidence>
<proteinExistence type="predicted"/>
<dbReference type="Proteomes" id="UP001501586">
    <property type="component" value="Unassembled WGS sequence"/>
</dbReference>
<comment type="caution">
    <text evidence="12">The sequence shown here is derived from an EMBL/GenBank/DDBJ whole genome shotgun (WGS) entry which is preliminary data.</text>
</comment>
<evidence type="ECO:0000313" key="12">
    <source>
        <dbReference type="EMBL" id="GAA4284409.1"/>
    </source>
</evidence>
<evidence type="ECO:0000256" key="1">
    <source>
        <dbReference type="ARBA" id="ARBA00000968"/>
    </source>
</evidence>
<keyword evidence="8" id="KW-0677">Repeat</keyword>
<protein>
    <recommendedName>
        <fullName evidence="5 9">Riboflavin synthase</fullName>
        <ecNumber evidence="4 9">2.5.1.9</ecNumber>
    </recommendedName>
</protein>
<dbReference type="InterPro" id="IPR017938">
    <property type="entry name" value="Riboflavin_synthase-like_b-brl"/>
</dbReference>
<evidence type="ECO:0000313" key="13">
    <source>
        <dbReference type="Proteomes" id="UP001501586"/>
    </source>
</evidence>
<dbReference type="PANTHER" id="PTHR21098">
    <property type="entry name" value="RIBOFLAVIN SYNTHASE ALPHA CHAIN"/>
    <property type="match status" value="1"/>
</dbReference>
<organism evidence="12 13">
    <name type="scientific">Brevibacterium daeguense</name>
    <dbReference type="NCBI Taxonomy" id="909936"/>
    <lineage>
        <taxon>Bacteria</taxon>
        <taxon>Bacillati</taxon>
        <taxon>Actinomycetota</taxon>
        <taxon>Actinomycetes</taxon>
        <taxon>Micrococcales</taxon>
        <taxon>Brevibacteriaceae</taxon>
        <taxon>Brevibacterium</taxon>
    </lineage>
</organism>
<comment type="catalytic activity">
    <reaction evidence="1">
        <text>2 6,7-dimethyl-8-(1-D-ribityl)lumazine + H(+) = 5-amino-6-(D-ribitylamino)uracil + riboflavin</text>
        <dbReference type="Rhea" id="RHEA:20772"/>
        <dbReference type="ChEBI" id="CHEBI:15378"/>
        <dbReference type="ChEBI" id="CHEBI:15934"/>
        <dbReference type="ChEBI" id="CHEBI:57986"/>
        <dbReference type="ChEBI" id="CHEBI:58201"/>
        <dbReference type="EC" id="2.5.1.9"/>
    </reaction>
</comment>
<dbReference type="Gene3D" id="2.40.30.20">
    <property type="match status" value="2"/>
</dbReference>
<feature type="domain" description="Lumazine-binding" evidence="11">
    <location>
        <begin position="108"/>
        <end position="209"/>
    </location>
</feature>
<dbReference type="CDD" id="cd00402">
    <property type="entry name" value="Riboflavin_synthase_like"/>
    <property type="match status" value="1"/>
</dbReference>
<accession>A0ABP8EKB1</accession>
<dbReference type="InterPro" id="IPR001783">
    <property type="entry name" value="Lumazine-bd"/>
</dbReference>
<evidence type="ECO:0000256" key="9">
    <source>
        <dbReference type="NCBIfam" id="TIGR00187"/>
    </source>
</evidence>
<feature type="repeat" description="Lumazine-binding" evidence="10">
    <location>
        <begin position="1"/>
        <end position="107"/>
    </location>
</feature>
<dbReference type="PANTHER" id="PTHR21098:SF12">
    <property type="entry name" value="RIBOFLAVIN SYNTHASE"/>
    <property type="match status" value="1"/>
</dbReference>
<dbReference type="EC" id="2.5.1.9" evidence="4 9"/>
<keyword evidence="6" id="KW-0686">Riboflavin biosynthesis</keyword>
<name>A0ABP8EKB1_9MICO</name>
<evidence type="ECO:0000256" key="3">
    <source>
        <dbReference type="ARBA" id="ARBA00004887"/>
    </source>
</evidence>
<evidence type="ECO:0000256" key="2">
    <source>
        <dbReference type="ARBA" id="ARBA00002803"/>
    </source>
</evidence>
<dbReference type="NCBIfam" id="TIGR00187">
    <property type="entry name" value="ribE"/>
    <property type="match status" value="1"/>
</dbReference>
<keyword evidence="7" id="KW-0808">Transferase</keyword>
<evidence type="ECO:0000256" key="7">
    <source>
        <dbReference type="ARBA" id="ARBA00022679"/>
    </source>
</evidence>
<dbReference type="PIRSF" id="PIRSF000498">
    <property type="entry name" value="Riboflavin_syn_A"/>
    <property type="match status" value="1"/>
</dbReference>
<evidence type="ECO:0000256" key="4">
    <source>
        <dbReference type="ARBA" id="ARBA00012827"/>
    </source>
</evidence>
<sequence>MFTGIIESLGVVTDVDVRDDGGFARITIDAGPIVADLPQGGSLAVNGVCLTAVPATADEAQQAGTDGRFTADVMGETLQRTNLGSLTAGSRVNLERCMPAGGRFDGHVVQGHVDGVGTISELVDEGGWVRFRVDIPQELAPYTAEKGSIALNGTSLTLTAVSAPGDQPAWVEVGLIPATLENTVFGKAEAGEQVNIEVDVLAKYAERLLSFQHTVDLSSTSALNTKEGLQG</sequence>
<dbReference type="InterPro" id="IPR026017">
    <property type="entry name" value="Lumazine-bd_dom"/>
</dbReference>
<feature type="repeat" description="Lumazine-binding" evidence="10">
    <location>
        <begin position="108"/>
        <end position="209"/>
    </location>
</feature>
<gene>
    <name evidence="12" type="ORF">GCM10022261_19400</name>
</gene>
<dbReference type="PROSITE" id="PS51177">
    <property type="entry name" value="LUMAZINE_BIND"/>
    <property type="match status" value="2"/>
</dbReference>
<comment type="pathway">
    <text evidence="3">Cofactor biosynthesis; riboflavin biosynthesis; riboflavin from 2-hydroxy-3-oxobutyl phosphate and 5-amino-6-(D-ribitylamino)uracil: step 2/2.</text>
</comment>
<dbReference type="EMBL" id="BAABAZ010000006">
    <property type="protein sequence ID" value="GAA4284409.1"/>
    <property type="molecule type" value="Genomic_DNA"/>
</dbReference>
<comment type="function">
    <text evidence="2">Catalyzes the dismutation of two molecules of 6,7-dimethyl-8-ribityllumazine, resulting in the formation of riboflavin and 5-amino-6-(D-ribitylamino)uracil.</text>
</comment>
<keyword evidence="13" id="KW-1185">Reference proteome</keyword>
<dbReference type="SUPFAM" id="SSF63380">
    <property type="entry name" value="Riboflavin synthase domain-like"/>
    <property type="match status" value="2"/>
</dbReference>
<feature type="domain" description="Lumazine-binding" evidence="11">
    <location>
        <begin position="1"/>
        <end position="107"/>
    </location>
</feature>
<evidence type="ECO:0000259" key="11">
    <source>
        <dbReference type="PROSITE" id="PS51177"/>
    </source>
</evidence>
<dbReference type="InterPro" id="IPR023366">
    <property type="entry name" value="ATP_synth_asu-like_sf"/>
</dbReference>
<evidence type="ECO:0000256" key="8">
    <source>
        <dbReference type="ARBA" id="ARBA00022737"/>
    </source>
</evidence>
<evidence type="ECO:0000256" key="5">
    <source>
        <dbReference type="ARBA" id="ARBA00013950"/>
    </source>
</evidence>
<dbReference type="RefSeq" id="WP_236866257.1">
    <property type="nucleotide sequence ID" value="NZ_BAABAZ010000006.1"/>
</dbReference>
<evidence type="ECO:0000256" key="6">
    <source>
        <dbReference type="ARBA" id="ARBA00022619"/>
    </source>
</evidence>
<dbReference type="Pfam" id="PF00677">
    <property type="entry name" value="Lum_binding"/>
    <property type="match status" value="2"/>
</dbReference>
<dbReference type="NCBIfam" id="NF006767">
    <property type="entry name" value="PRK09289.1"/>
    <property type="match status" value="1"/>
</dbReference>